<dbReference type="Proteomes" id="UP000604661">
    <property type="component" value="Unassembled WGS sequence"/>
</dbReference>
<sequence length="221" mass="25087">MDKLQKVKVALRKSKRWFRAIFNQTFGFIELMEPIDILMEENRTALKFGGIASNEVIRRSLWEACWSDFSRYLANFSPSRRKAGNFPLILVGLRVLGLALVFPDNVKSQARWSTISKGIQAQLRTVITRVSRWWVTYGLQVQPFSNQSGQLIFLTPKGLEEIGILPQIYEKVLVIFQTVRDCDRPENANTSLAIVTKIVEISGGRITSNSQIGIGSTFLFT</sequence>
<keyword evidence="2" id="KW-1185">Reference proteome</keyword>
<gene>
    <name evidence="1" type="ORF">H6G95_06635</name>
</gene>
<comment type="caution">
    <text evidence="1">The sequence shown here is derived from an EMBL/GenBank/DDBJ whole genome shotgun (WGS) entry which is preliminary data.</text>
</comment>
<name>A0ABR8ET93_NOSLI</name>
<evidence type="ECO:0000313" key="1">
    <source>
        <dbReference type="EMBL" id="MBD2560302.1"/>
    </source>
</evidence>
<dbReference type="InterPro" id="IPR036890">
    <property type="entry name" value="HATPase_C_sf"/>
</dbReference>
<accession>A0ABR8ET93</accession>
<organism evidence="1 2">
    <name type="scientific">Nostoc linckia FACHB-391</name>
    <dbReference type="NCBI Taxonomy" id="2692906"/>
    <lineage>
        <taxon>Bacteria</taxon>
        <taxon>Bacillati</taxon>
        <taxon>Cyanobacteriota</taxon>
        <taxon>Cyanophyceae</taxon>
        <taxon>Nostocales</taxon>
        <taxon>Nostocaceae</taxon>
        <taxon>Nostoc</taxon>
    </lineage>
</organism>
<dbReference type="EMBL" id="JACJTE010000005">
    <property type="protein sequence ID" value="MBD2560302.1"/>
    <property type="molecule type" value="Genomic_DNA"/>
</dbReference>
<protein>
    <submittedName>
        <fullName evidence="1">Uncharacterized protein</fullName>
    </submittedName>
</protein>
<proteinExistence type="predicted"/>
<dbReference type="RefSeq" id="WP_190895624.1">
    <property type="nucleotide sequence ID" value="NZ_JACJTE010000005.1"/>
</dbReference>
<reference evidence="1 2" key="1">
    <citation type="journal article" date="2020" name="ISME J.">
        <title>Comparative genomics reveals insights into cyanobacterial evolution and habitat adaptation.</title>
        <authorList>
            <person name="Chen M.Y."/>
            <person name="Teng W.K."/>
            <person name="Zhao L."/>
            <person name="Hu C.X."/>
            <person name="Zhou Y.K."/>
            <person name="Han B.P."/>
            <person name="Song L.R."/>
            <person name="Shu W.S."/>
        </authorList>
    </citation>
    <scope>NUCLEOTIDE SEQUENCE [LARGE SCALE GENOMIC DNA]</scope>
    <source>
        <strain evidence="1 2">FACHB-391</strain>
    </source>
</reference>
<dbReference type="SUPFAM" id="SSF55874">
    <property type="entry name" value="ATPase domain of HSP90 chaperone/DNA topoisomerase II/histidine kinase"/>
    <property type="match status" value="1"/>
</dbReference>
<evidence type="ECO:0000313" key="2">
    <source>
        <dbReference type="Proteomes" id="UP000604661"/>
    </source>
</evidence>